<evidence type="ECO:0000256" key="9">
    <source>
        <dbReference type="ARBA" id="ARBA00023065"/>
    </source>
</evidence>
<evidence type="ECO:0000256" key="12">
    <source>
        <dbReference type="ARBA" id="ARBA00033708"/>
    </source>
</evidence>
<comment type="caution">
    <text evidence="16">The sequence shown here is derived from an EMBL/GenBank/DDBJ whole genome shotgun (WGS) entry which is preliminary data.</text>
</comment>
<feature type="transmembrane region" description="Helical" evidence="14">
    <location>
        <begin position="6"/>
        <end position="25"/>
    </location>
</feature>
<keyword evidence="7 14" id="KW-1133">Transmembrane helix</keyword>
<dbReference type="Pfam" id="PF00474">
    <property type="entry name" value="SSF"/>
    <property type="match status" value="1"/>
</dbReference>
<evidence type="ECO:0000256" key="11">
    <source>
        <dbReference type="ARBA" id="ARBA00023201"/>
    </source>
</evidence>
<evidence type="ECO:0000256" key="13">
    <source>
        <dbReference type="RuleBase" id="RU362091"/>
    </source>
</evidence>
<evidence type="ECO:0000256" key="7">
    <source>
        <dbReference type="ARBA" id="ARBA00022989"/>
    </source>
</evidence>
<keyword evidence="10 14" id="KW-0472">Membrane</keyword>
<evidence type="ECO:0000256" key="15">
    <source>
        <dbReference type="SAM" id="MobiDB-lite"/>
    </source>
</evidence>
<feature type="transmembrane region" description="Helical" evidence="14">
    <location>
        <begin position="75"/>
        <end position="92"/>
    </location>
</feature>
<feature type="transmembrane region" description="Helical" evidence="14">
    <location>
        <begin position="192"/>
        <end position="213"/>
    </location>
</feature>
<dbReference type="PANTHER" id="PTHR48086:SF3">
    <property type="entry name" value="SODIUM_PROLINE SYMPORTER"/>
    <property type="match status" value="1"/>
</dbReference>
<feature type="transmembrane region" description="Helical" evidence="14">
    <location>
        <begin position="320"/>
        <end position="341"/>
    </location>
</feature>
<name>A0A921MV07_9MICO</name>
<accession>A0A921MV07</accession>
<dbReference type="GO" id="GO:0031402">
    <property type="term" value="F:sodium ion binding"/>
    <property type="evidence" value="ECO:0007669"/>
    <property type="project" value="UniProtKB-UniRule"/>
</dbReference>
<proteinExistence type="inferred from homology"/>
<dbReference type="NCBIfam" id="TIGR02121">
    <property type="entry name" value="Na_Pro_sym"/>
    <property type="match status" value="1"/>
</dbReference>
<dbReference type="InterPro" id="IPR038377">
    <property type="entry name" value="Na/Glc_symporter_sf"/>
</dbReference>
<feature type="transmembrane region" description="Helical" evidence="14">
    <location>
        <begin position="426"/>
        <end position="445"/>
    </location>
</feature>
<dbReference type="Proteomes" id="UP000742460">
    <property type="component" value="Unassembled WGS sequence"/>
</dbReference>
<dbReference type="PANTHER" id="PTHR48086">
    <property type="entry name" value="SODIUM/PROLINE SYMPORTER-RELATED"/>
    <property type="match status" value="1"/>
</dbReference>
<evidence type="ECO:0000256" key="5">
    <source>
        <dbReference type="ARBA" id="ARBA00022692"/>
    </source>
</evidence>
<keyword evidence="3 14" id="KW-0813">Transport</keyword>
<dbReference type="InterPro" id="IPR011851">
    <property type="entry name" value="Na/Pro_symporter"/>
</dbReference>
<evidence type="ECO:0000256" key="4">
    <source>
        <dbReference type="ARBA" id="ARBA00022475"/>
    </source>
</evidence>
<feature type="transmembrane region" description="Helical" evidence="14">
    <location>
        <begin position="268"/>
        <end position="295"/>
    </location>
</feature>
<evidence type="ECO:0000256" key="6">
    <source>
        <dbReference type="ARBA" id="ARBA00022847"/>
    </source>
</evidence>
<dbReference type="CDD" id="cd11475">
    <property type="entry name" value="SLC5sbd_PutP"/>
    <property type="match status" value="1"/>
</dbReference>
<evidence type="ECO:0000313" key="16">
    <source>
        <dbReference type="EMBL" id="HJG91168.1"/>
    </source>
</evidence>
<reference evidence="16" key="1">
    <citation type="journal article" date="2021" name="PeerJ">
        <title>Extensive microbial diversity within the chicken gut microbiome revealed by metagenomics and culture.</title>
        <authorList>
            <person name="Gilroy R."/>
            <person name="Ravi A."/>
            <person name="Getino M."/>
            <person name="Pursley I."/>
            <person name="Horton D.L."/>
            <person name="Alikhan N.F."/>
            <person name="Baker D."/>
            <person name="Gharbi K."/>
            <person name="Hall N."/>
            <person name="Watson M."/>
            <person name="Adriaenssens E.M."/>
            <person name="Foster-Nyarko E."/>
            <person name="Jarju S."/>
            <person name="Secka A."/>
            <person name="Antonio M."/>
            <person name="Oren A."/>
            <person name="Chaudhuri R.R."/>
            <person name="La Ragione R."/>
            <person name="Hildebrand F."/>
            <person name="Pallen M.J."/>
        </authorList>
    </citation>
    <scope>NUCLEOTIDE SEQUENCE</scope>
    <source>
        <strain evidence="16">ChiGjej5B5-22894</strain>
    </source>
</reference>
<evidence type="ECO:0000256" key="10">
    <source>
        <dbReference type="ARBA" id="ARBA00023136"/>
    </source>
</evidence>
<keyword evidence="9 14" id="KW-0406">Ion transport</keyword>
<dbReference type="Gene3D" id="1.20.1730.10">
    <property type="entry name" value="Sodium/glucose cotransporter"/>
    <property type="match status" value="1"/>
</dbReference>
<evidence type="ECO:0000313" key="17">
    <source>
        <dbReference type="Proteomes" id="UP000742460"/>
    </source>
</evidence>
<feature type="transmembrane region" description="Helical" evidence="14">
    <location>
        <begin position="126"/>
        <end position="151"/>
    </location>
</feature>
<feature type="transmembrane region" description="Helical" evidence="14">
    <location>
        <begin position="395"/>
        <end position="419"/>
    </location>
</feature>
<gene>
    <name evidence="16" type="primary">putP</name>
    <name evidence="16" type="ORF">K8V81_05530</name>
</gene>
<comment type="function">
    <text evidence="14">Catalyzes the sodium-dependent uptake of extracellular L-proline.</text>
</comment>
<feature type="transmembrane region" description="Helical" evidence="14">
    <location>
        <begin position="157"/>
        <end position="180"/>
    </location>
</feature>
<dbReference type="GO" id="GO:0015824">
    <property type="term" value="P:proline transport"/>
    <property type="evidence" value="ECO:0007669"/>
    <property type="project" value="UniProtKB-UniRule"/>
</dbReference>
<organism evidence="16 17">
    <name type="scientific">Brachybacterium massiliense</name>
    <dbReference type="NCBI Taxonomy" id="1755098"/>
    <lineage>
        <taxon>Bacteria</taxon>
        <taxon>Bacillati</taxon>
        <taxon>Actinomycetota</taxon>
        <taxon>Actinomycetes</taxon>
        <taxon>Micrococcales</taxon>
        <taxon>Dermabacteraceae</taxon>
        <taxon>Brachybacterium</taxon>
    </lineage>
</organism>
<keyword evidence="14" id="KW-0029">Amino-acid transport</keyword>
<dbReference type="GO" id="GO:0005886">
    <property type="term" value="C:plasma membrane"/>
    <property type="evidence" value="ECO:0007669"/>
    <property type="project" value="UniProtKB-SubCell"/>
</dbReference>
<keyword evidence="11 14" id="KW-0739">Sodium transport</keyword>
<feature type="region of interest" description="Disordered" evidence="15">
    <location>
        <begin position="495"/>
        <end position="519"/>
    </location>
</feature>
<dbReference type="GO" id="GO:0015193">
    <property type="term" value="F:L-proline transmembrane transporter activity"/>
    <property type="evidence" value="ECO:0007669"/>
    <property type="project" value="TreeGrafter"/>
</dbReference>
<feature type="compositionally biased region" description="Basic and acidic residues" evidence="15">
    <location>
        <begin position="508"/>
        <end position="519"/>
    </location>
</feature>
<evidence type="ECO:0000256" key="2">
    <source>
        <dbReference type="ARBA" id="ARBA00006434"/>
    </source>
</evidence>
<keyword evidence="4 14" id="KW-1003">Cell membrane</keyword>
<dbReference type="NCBIfam" id="TIGR00813">
    <property type="entry name" value="sss"/>
    <property type="match status" value="1"/>
</dbReference>
<feature type="transmembrane region" description="Helical" evidence="14">
    <location>
        <begin position="465"/>
        <end position="485"/>
    </location>
</feature>
<evidence type="ECO:0000256" key="14">
    <source>
        <dbReference type="RuleBase" id="RU366012"/>
    </source>
</evidence>
<evidence type="ECO:0000256" key="1">
    <source>
        <dbReference type="ARBA" id="ARBA00004651"/>
    </source>
</evidence>
<comment type="catalytic activity">
    <reaction evidence="12">
        <text>L-proline(in) + Na(+)(in) = L-proline(out) + Na(+)(out)</text>
        <dbReference type="Rhea" id="RHEA:28967"/>
        <dbReference type="ChEBI" id="CHEBI:29101"/>
        <dbReference type="ChEBI" id="CHEBI:60039"/>
    </reaction>
</comment>
<protein>
    <recommendedName>
        <fullName evidence="14">Sodium/proline symporter</fullName>
    </recommendedName>
    <alternativeName>
        <fullName evidence="14">Proline permease</fullName>
    </alternativeName>
</protein>
<dbReference type="AlphaFoldDB" id="A0A921MV07"/>
<evidence type="ECO:0000256" key="8">
    <source>
        <dbReference type="ARBA" id="ARBA00023053"/>
    </source>
</evidence>
<comment type="subcellular location">
    <subcellularLocation>
        <location evidence="1 14">Cell membrane</location>
        <topology evidence="1 14">Multi-pass membrane protein</topology>
    </subcellularLocation>
</comment>
<reference evidence="16" key="2">
    <citation type="submission" date="2021-09" db="EMBL/GenBank/DDBJ databases">
        <authorList>
            <person name="Gilroy R."/>
        </authorList>
    </citation>
    <scope>NUCLEOTIDE SEQUENCE</scope>
    <source>
        <strain evidence="16">ChiGjej5B5-22894</strain>
    </source>
</reference>
<keyword evidence="5 14" id="KW-0812">Transmembrane</keyword>
<comment type="similarity">
    <text evidence="2 13">Belongs to the sodium:solute symporter (SSF) (TC 2.A.21) family.</text>
</comment>
<feature type="transmembrane region" description="Helical" evidence="14">
    <location>
        <begin position="225"/>
        <end position="248"/>
    </location>
</feature>
<dbReference type="PROSITE" id="PS50283">
    <property type="entry name" value="NA_SOLUT_SYMP_3"/>
    <property type="match status" value="1"/>
</dbReference>
<feature type="transmembrane region" description="Helical" evidence="14">
    <location>
        <begin position="371"/>
        <end position="389"/>
    </location>
</feature>
<keyword evidence="6 14" id="KW-0769">Symport</keyword>
<dbReference type="InterPro" id="IPR050277">
    <property type="entry name" value="Sodium:Solute_Symporter"/>
</dbReference>
<sequence>MELVFYIVALVVYFGAMIGIGLYAFKKTTGGEDYMLGGRQLHPFVAALSAGASDMSGWLLMGLPGALYMGGLVEAWMAIGLSVGAGLNWIFVAPRLRQYTQIAGNAITVPSFFGNRLHDRTNILRIAAGLIILVFFTFYVSSGMVAGGVFFQSMFGGPYVTGMLLVGGVTILYTLFGGFLGASYTDVVQGMIMLLSLLLVPIVAMFAVGGPAAMFESVREVNADFGSLTSGGTAIGIISAAAWGLGYFGQPHIIVRFMALRSSRDAKYGAVVGMSWMILCVVGAVFTALAGLAYFQQNQDAVLTDAANGESVFLDLSQLLFHPMIAGVLLAAVLAAIMSTISSQLIVTSSALIEDIVGGFGAKLTEVGKLWGGRIGVLVVSIISLLLALDPNSSVLALVGFAWAGFGAAFGPIVLLSLFWRRLTMAGAAVGMVSGAVVSFIWGQSWGAEGQPLDVILGLFGEEHLYEIVPGFLVCLVLAVLVSLVTPQPPAQAMQEFEDTVESAATGEVRDRSAEAPTS</sequence>
<dbReference type="EMBL" id="DYUE01000138">
    <property type="protein sequence ID" value="HJG91168.1"/>
    <property type="molecule type" value="Genomic_DNA"/>
</dbReference>
<dbReference type="InterPro" id="IPR001734">
    <property type="entry name" value="Na/solute_symporter"/>
</dbReference>
<dbReference type="GO" id="GO:0005298">
    <property type="term" value="F:proline:sodium symporter activity"/>
    <property type="evidence" value="ECO:0007669"/>
    <property type="project" value="UniProtKB-UniRule"/>
</dbReference>
<keyword evidence="8 14" id="KW-0915">Sodium</keyword>
<evidence type="ECO:0000256" key="3">
    <source>
        <dbReference type="ARBA" id="ARBA00022448"/>
    </source>
</evidence>